<evidence type="ECO:0000313" key="2">
    <source>
        <dbReference type="EMBL" id="KAK7508722.1"/>
    </source>
</evidence>
<proteinExistence type="predicted"/>
<dbReference type="Pfam" id="PF23265">
    <property type="entry name" value="Ig-like_KY"/>
    <property type="match status" value="1"/>
</dbReference>
<dbReference type="EMBL" id="JACVVK020000001">
    <property type="protein sequence ID" value="KAK7508722.1"/>
    <property type="molecule type" value="Genomic_DNA"/>
</dbReference>
<comment type="caution">
    <text evidence="2">The sequence shown here is derived from an EMBL/GenBank/DDBJ whole genome shotgun (WGS) entry which is preliminary data.</text>
</comment>
<dbReference type="AlphaFoldDB" id="A0ABD0MCB1"/>
<dbReference type="Proteomes" id="UP001519460">
    <property type="component" value="Unassembled WGS sequence"/>
</dbReference>
<dbReference type="PANTHER" id="PTHR47020:SF1">
    <property type="entry name" value="HILLARIN"/>
    <property type="match status" value="1"/>
</dbReference>
<feature type="domain" description="KY-like immunoglobulin-like" evidence="1">
    <location>
        <begin position="11"/>
        <end position="124"/>
    </location>
</feature>
<protein>
    <recommendedName>
        <fullName evidence="1">KY-like immunoglobulin-like domain-containing protein</fullName>
    </recommendedName>
</protein>
<organism evidence="2 3">
    <name type="scientific">Batillaria attramentaria</name>
    <dbReference type="NCBI Taxonomy" id="370345"/>
    <lineage>
        <taxon>Eukaryota</taxon>
        <taxon>Metazoa</taxon>
        <taxon>Spiralia</taxon>
        <taxon>Lophotrochozoa</taxon>
        <taxon>Mollusca</taxon>
        <taxon>Gastropoda</taxon>
        <taxon>Caenogastropoda</taxon>
        <taxon>Sorbeoconcha</taxon>
        <taxon>Cerithioidea</taxon>
        <taxon>Batillariidae</taxon>
        <taxon>Batillaria</taxon>
    </lineage>
</organism>
<dbReference type="InterPro" id="IPR056564">
    <property type="entry name" value="Ig-like_KY"/>
</dbReference>
<gene>
    <name evidence="2" type="ORF">BaRGS_00000288</name>
</gene>
<dbReference type="InterPro" id="IPR053041">
    <property type="entry name" value="Transglut-like_Superfamily_Mod"/>
</dbReference>
<reference evidence="2 3" key="1">
    <citation type="journal article" date="2023" name="Sci. Data">
        <title>Genome assembly of the Korean intertidal mud-creeper Batillaria attramentaria.</title>
        <authorList>
            <person name="Patra A.K."/>
            <person name="Ho P.T."/>
            <person name="Jun S."/>
            <person name="Lee S.J."/>
            <person name="Kim Y."/>
            <person name="Won Y.J."/>
        </authorList>
    </citation>
    <scope>NUCLEOTIDE SEQUENCE [LARGE SCALE GENOMIC DNA]</scope>
    <source>
        <strain evidence="2">Wonlab-2016</strain>
    </source>
</reference>
<accession>A0ABD0MCB1</accession>
<evidence type="ECO:0000313" key="3">
    <source>
        <dbReference type="Proteomes" id="UP001519460"/>
    </source>
</evidence>
<dbReference type="PANTHER" id="PTHR47020">
    <property type="entry name" value="HILLARIN"/>
    <property type="match status" value="1"/>
</dbReference>
<keyword evidence="3" id="KW-1185">Reference proteome</keyword>
<sequence length="224" mass="25166">MSTRPELPQGYLGPQPKWSEWNLSTVSHKSPEIVADKNPLEIKLRTPKPMKVTCNLIEAANEKEYKDLVFTQTEGEVVSLLISLPAAGYFKLQVYALPAADDSKTLPNVYNYLIQNNTPPPHSVCPYPKQYAQWKEGCFLYEPLQLSNLSNLDTVNFKVRIPGAKAVALTVDSEWFHLQQNRDGIWEGVVKGLSKFKGKTPKASLNANYGGDETKYSSLLEYDL</sequence>
<evidence type="ECO:0000259" key="1">
    <source>
        <dbReference type="Pfam" id="PF23265"/>
    </source>
</evidence>
<name>A0ABD0MCB1_9CAEN</name>